<dbReference type="Proteomes" id="UP000027058">
    <property type="component" value="Unassembled WGS sequence"/>
</dbReference>
<comment type="caution">
    <text evidence="2">The sequence shown here is derived from an EMBL/GenBank/DDBJ whole genome shotgun (WGS) entry which is preliminary data.</text>
</comment>
<dbReference type="Pfam" id="PF09346">
    <property type="entry name" value="SMI1_KNR4"/>
    <property type="match status" value="1"/>
</dbReference>
<organism evidence="2 3">
    <name type="scientific">Fusobacterium necrophorum DJ-2</name>
    <dbReference type="NCBI Taxonomy" id="1441737"/>
    <lineage>
        <taxon>Bacteria</taxon>
        <taxon>Fusobacteriati</taxon>
        <taxon>Fusobacteriota</taxon>
        <taxon>Fusobacteriia</taxon>
        <taxon>Fusobacteriales</taxon>
        <taxon>Fusobacteriaceae</taxon>
        <taxon>Fusobacterium</taxon>
    </lineage>
</organism>
<evidence type="ECO:0000313" key="3">
    <source>
        <dbReference type="Proteomes" id="UP000027058"/>
    </source>
</evidence>
<reference evidence="2 3" key="1">
    <citation type="submission" date="2014-01" db="EMBL/GenBank/DDBJ databases">
        <title>Comparative genomics of Fusobacterium necrophorum wild isolates.</title>
        <authorList>
            <person name="Kittichotirat W."/>
            <person name="Bumgarner R.E."/>
            <person name="Lawrence P."/>
        </authorList>
    </citation>
    <scope>NUCLEOTIDE SEQUENCE [LARGE SCALE GENOMIC DNA]</scope>
    <source>
        <strain evidence="2 3">DJ-2</strain>
    </source>
</reference>
<dbReference type="InterPro" id="IPR018958">
    <property type="entry name" value="Knr4/Smi1-like_dom"/>
</dbReference>
<dbReference type="RefSeq" id="WP_051619433.1">
    <property type="nucleotide sequence ID" value="NZ_JAAH01000144.1"/>
</dbReference>
<proteinExistence type="predicted"/>
<protein>
    <recommendedName>
        <fullName evidence="1">Knr4/Smi1-like domain-containing protein</fullName>
    </recommendedName>
</protein>
<dbReference type="InterPro" id="IPR037883">
    <property type="entry name" value="Knr4/Smi1-like_sf"/>
</dbReference>
<gene>
    <name evidence="2" type="ORF">FUSO8_09520</name>
</gene>
<dbReference type="AlphaFoldDB" id="A0AB73C1A0"/>
<dbReference type="SMART" id="SM00860">
    <property type="entry name" value="SMI1_KNR4"/>
    <property type="match status" value="1"/>
</dbReference>
<feature type="domain" description="Knr4/Smi1-like" evidence="1">
    <location>
        <begin position="27"/>
        <end position="145"/>
    </location>
</feature>
<evidence type="ECO:0000313" key="2">
    <source>
        <dbReference type="EMBL" id="KDE70278.1"/>
    </source>
</evidence>
<sequence>MSDFTFLRAYKVINEEQNNGLDTVFYPVTDEEITSLETELQSKLPAELADFYSQVGYDFIKKGTGKRNLFMDTYSLQDINLRRGDFEYDPDLEIYADIYNDDKLLFFEVNEGVYLAIDKFDNKEKNAVYYFKDKIADSLEELIHKILEQPDFLNEY</sequence>
<dbReference type="SUPFAM" id="SSF160631">
    <property type="entry name" value="SMI1/KNR4-like"/>
    <property type="match status" value="1"/>
</dbReference>
<dbReference type="EMBL" id="JAAH01000144">
    <property type="protein sequence ID" value="KDE70278.1"/>
    <property type="molecule type" value="Genomic_DNA"/>
</dbReference>
<name>A0AB73C1A0_9FUSO</name>
<dbReference type="Gene3D" id="3.40.1580.10">
    <property type="entry name" value="SMI1/KNR4-like"/>
    <property type="match status" value="1"/>
</dbReference>
<accession>A0AB73C1A0</accession>
<evidence type="ECO:0000259" key="1">
    <source>
        <dbReference type="SMART" id="SM00860"/>
    </source>
</evidence>